<dbReference type="InterPro" id="IPR044730">
    <property type="entry name" value="RNase_H-like_dom_plant"/>
</dbReference>
<dbReference type="CDD" id="cd06222">
    <property type="entry name" value="RNase_H_like"/>
    <property type="match status" value="1"/>
</dbReference>
<keyword evidence="1" id="KW-0812">Transmembrane</keyword>
<name>A0A498KJS9_MALDO</name>
<keyword evidence="1" id="KW-0472">Membrane</keyword>
<keyword evidence="1" id="KW-1133">Transmembrane helix</keyword>
<protein>
    <recommendedName>
        <fullName evidence="4">RNase H type-1 domain-containing protein</fullName>
    </recommendedName>
</protein>
<dbReference type="EMBL" id="RDQH01000328">
    <property type="protein sequence ID" value="RXI05872.1"/>
    <property type="molecule type" value="Genomic_DNA"/>
</dbReference>
<dbReference type="Proteomes" id="UP000290289">
    <property type="component" value="Chromosome 2"/>
</dbReference>
<comment type="caution">
    <text evidence="2">The sequence shown here is derived from an EMBL/GenBank/DDBJ whole genome shotgun (WGS) entry which is preliminary data.</text>
</comment>
<sequence length="103" mass="12044">MNNFYALTRVLPIVVSFIGGFSLNLGHYTSFYAEFHIVILAVKLSYVQGWQNVWLESDSSSVISCFAYGYFSPHWSLQIRWKNYISWLRHMAFLALIHFEKGI</sequence>
<evidence type="ECO:0000313" key="3">
    <source>
        <dbReference type="Proteomes" id="UP000290289"/>
    </source>
</evidence>
<reference evidence="2 3" key="1">
    <citation type="submission" date="2018-10" db="EMBL/GenBank/DDBJ databases">
        <title>A high-quality apple genome assembly.</title>
        <authorList>
            <person name="Hu J."/>
        </authorList>
    </citation>
    <scope>NUCLEOTIDE SEQUENCE [LARGE SCALE GENOMIC DNA]</scope>
    <source>
        <strain evidence="3">cv. HFTH1</strain>
        <tissue evidence="2">Young leaf</tissue>
    </source>
</reference>
<evidence type="ECO:0008006" key="4">
    <source>
        <dbReference type="Google" id="ProtNLM"/>
    </source>
</evidence>
<organism evidence="2 3">
    <name type="scientific">Malus domestica</name>
    <name type="common">Apple</name>
    <name type="synonym">Pyrus malus</name>
    <dbReference type="NCBI Taxonomy" id="3750"/>
    <lineage>
        <taxon>Eukaryota</taxon>
        <taxon>Viridiplantae</taxon>
        <taxon>Streptophyta</taxon>
        <taxon>Embryophyta</taxon>
        <taxon>Tracheophyta</taxon>
        <taxon>Spermatophyta</taxon>
        <taxon>Magnoliopsida</taxon>
        <taxon>eudicotyledons</taxon>
        <taxon>Gunneridae</taxon>
        <taxon>Pentapetalae</taxon>
        <taxon>rosids</taxon>
        <taxon>fabids</taxon>
        <taxon>Rosales</taxon>
        <taxon>Rosaceae</taxon>
        <taxon>Amygdaloideae</taxon>
        <taxon>Maleae</taxon>
        <taxon>Malus</taxon>
    </lineage>
</organism>
<evidence type="ECO:0000313" key="2">
    <source>
        <dbReference type="EMBL" id="RXI05872.1"/>
    </source>
</evidence>
<gene>
    <name evidence="2" type="ORF">DVH24_017914</name>
</gene>
<keyword evidence="3" id="KW-1185">Reference proteome</keyword>
<dbReference type="InterPro" id="IPR012337">
    <property type="entry name" value="RNaseH-like_sf"/>
</dbReference>
<evidence type="ECO:0000256" key="1">
    <source>
        <dbReference type="SAM" id="Phobius"/>
    </source>
</evidence>
<feature type="transmembrane region" description="Helical" evidence="1">
    <location>
        <begin position="6"/>
        <end position="26"/>
    </location>
</feature>
<dbReference type="SUPFAM" id="SSF53098">
    <property type="entry name" value="Ribonuclease H-like"/>
    <property type="match status" value="1"/>
</dbReference>
<dbReference type="AlphaFoldDB" id="A0A498KJS9"/>
<proteinExistence type="predicted"/>
<accession>A0A498KJS9</accession>